<evidence type="ECO:0000313" key="2">
    <source>
        <dbReference type="Proteomes" id="UP000014139"/>
    </source>
</evidence>
<gene>
    <name evidence="1" type="ORF">H480_19163</name>
</gene>
<dbReference type="EMBL" id="AOUO01000254">
    <property type="protein sequence ID" value="EOD66874.1"/>
    <property type="molecule type" value="Genomic_DNA"/>
</dbReference>
<sequence>MPEPELWPNEATSSAVGRALTDVEAIARRAADEGFGELVDVAQDTIAALDDLATQIDATIDAQDEDGDRG</sequence>
<organism evidence="1 2">
    <name type="scientific">Amycolatopsis vancoresmycina DSM 44592</name>
    <dbReference type="NCBI Taxonomy" id="1292037"/>
    <lineage>
        <taxon>Bacteria</taxon>
        <taxon>Bacillati</taxon>
        <taxon>Actinomycetota</taxon>
        <taxon>Actinomycetes</taxon>
        <taxon>Pseudonocardiales</taxon>
        <taxon>Pseudonocardiaceae</taxon>
        <taxon>Amycolatopsis</taxon>
    </lineage>
</organism>
<dbReference type="PATRIC" id="fig|1292037.4.peg.3652"/>
<reference evidence="1 2" key="1">
    <citation type="submission" date="2013-02" db="EMBL/GenBank/DDBJ databases">
        <title>Draft genome sequence of Amycolatopsis vancoresmycina strain DSM 44592T.</title>
        <authorList>
            <person name="Kumar S."/>
            <person name="Kaur N."/>
            <person name="Kaur C."/>
            <person name="Raghava G.P.S."/>
            <person name="Mayilraj S."/>
        </authorList>
    </citation>
    <scope>NUCLEOTIDE SEQUENCE [LARGE SCALE GENOMIC DNA]</scope>
    <source>
        <strain evidence="1 2">DSM 44592</strain>
    </source>
</reference>
<proteinExistence type="predicted"/>
<protein>
    <submittedName>
        <fullName evidence="1">Uncharacterized protein</fullName>
    </submittedName>
</protein>
<name>R1I8Y2_9PSEU</name>
<keyword evidence="2" id="KW-1185">Reference proteome</keyword>
<evidence type="ECO:0000313" key="1">
    <source>
        <dbReference type="EMBL" id="EOD66874.1"/>
    </source>
</evidence>
<dbReference type="RefSeq" id="WP_003087061.1">
    <property type="nucleotide sequence ID" value="NZ_AOUO01000254.1"/>
</dbReference>
<dbReference type="Proteomes" id="UP000014139">
    <property type="component" value="Unassembled WGS sequence"/>
</dbReference>
<dbReference type="AlphaFoldDB" id="R1I8Y2"/>
<comment type="caution">
    <text evidence="1">The sequence shown here is derived from an EMBL/GenBank/DDBJ whole genome shotgun (WGS) entry which is preliminary data.</text>
</comment>
<accession>R1I8Y2</accession>